<proteinExistence type="predicted"/>
<dbReference type="RefSeq" id="WP_090733567.1">
    <property type="nucleotide sequence ID" value="NZ_FNYQ01000013.1"/>
</dbReference>
<protein>
    <submittedName>
        <fullName evidence="2">Uncharacterized protein</fullName>
    </submittedName>
</protein>
<dbReference type="AlphaFoldDB" id="A0A1H6XA78"/>
<sequence length="70" mass="7673">MTDQEEIERLRELLRLAGIVAQHARVIVGGRDFTTGAQVSPCGIYSLASNAERLRDALDEYDAAVIEAAR</sequence>
<dbReference type="OrthoDB" id="9927704at2"/>
<accession>A0A1H6XA78</accession>
<gene>
    <name evidence="1" type="ORF">SAMN04244572_01135</name>
    <name evidence="2" type="ORF">SAMN04244572_03214</name>
</gene>
<reference evidence="2 3" key="1">
    <citation type="submission" date="2016-10" db="EMBL/GenBank/DDBJ databases">
        <authorList>
            <person name="de Groot N.N."/>
        </authorList>
    </citation>
    <scope>NUCLEOTIDE SEQUENCE [LARGE SCALE GENOMIC DNA]</scope>
    <source>
        <strain evidence="2 3">DSM 373</strain>
    </source>
</reference>
<dbReference type="EMBL" id="FNYQ01000013">
    <property type="protein sequence ID" value="SEI63597.1"/>
    <property type="molecule type" value="Genomic_DNA"/>
</dbReference>
<evidence type="ECO:0000313" key="3">
    <source>
        <dbReference type="Proteomes" id="UP000199250"/>
    </source>
</evidence>
<name>A0A1H6XA78_9GAMM</name>
<dbReference type="EMBL" id="FNYQ01000064">
    <property type="protein sequence ID" value="SEJ23487.1"/>
    <property type="molecule type" value="Genomic_DNA"/>
</dbReference>
<evidence type="ECO:0000313" key="1">
    <source>
        <dbReference type="EMBL" id="SEI63597.1"/>
    </source>
</evidence>
<dbReference type="Proteomes" id="UP000199250">
    <property type="component" value="Unassembled WGS sequence"/>
</dbReference>
<organism evidence="2 3">
    <name type="scientific">Azotobacter beijerinckii</name>
    <dbReference type="NCBI Taxonomy" id="170623"/>
    <lineage>
        <taxon>Bacteria</taxon>
        <taxon>Pseudomonadati</taxon>
        <taxon>Pseudomonadota</taxon>
        <taxon>Gammaproteobacteria</taxon>
        <taxon>Pseudomonadales</taxon>
        <taxon>Pseudomonadaceae</taxon>
        <taxon>Azotobacter</taxon>
    </lineage>
</organism>
<evidence type="ECO:0000313" key="2">
    <source>
        <dbReference type="EMBL" id="SEJ23487.1"/>
    </source>
</evidence>